<keyword evidence="2" id="KW-1185">Reference proteome</keyword>
<evidence type="ECO:0000313" key="2">
    <source>
        <dbReference type="Proteomes" id="UP001234989"/>
    </source>
</evidence>
<dbReference type="Pfam" id="PF08284">
    <property type="entry name" value="RVP_2"/>
    <property type="match status" value="1"/>
</dbReference>
<gene>
    <name evidence="1" type="ORF">MTR67_002112</name>
</gene>
<protein>
    <submittedName>
        <fullName evidence="1">Uncharacterized protein</fullName>
    </submittedName>
</protein>
<dbReference type="AlphaFoldDB" id="A0AAF0PPX4"/>
<organism evidence="1 2">
    <name type="scientific">Solanum verrucosum</name>
    <dbReference type="NCBI Taxonomy" id="315347"/>
    <lineage>
        <taxon>Eukaryota</taxon>
        <taxon>Viridiplantae</taxon>
        <taxon>Streptophyta</taxon>
        <taxon>Embryophyta</taxon>
        <taxon>Tracheophyta</taxon>
        <taxon>Spermatophyta</taxon>
        <taxon>Magnoliopsida</taxon>
        <taxon>eudicotyledons</taxon>
        <taxon>Gunneridae</taxon>
        <taxon>Pentapetalae</taxon>
        <taxon>asterids</taxon>
        <taxon>lamiids</taxon>
        <taxon>Solanales</taxon>
        <taxon>Solanaceae</taxon>
        <taxon>Solanoideae</taxon>
        <taxon>Solaneae</taxon>
        <taxon>Solanum</taxon>
    </lineage>
</organism>
<dbReference type="Proteomes" id="UP001234989">
    <property type="component" value="Chromosome 1"/>
</dbReference>
<sequence length="331" mass="37652">MGLSPMVKFPEPRWFRHWFRLLRMHIQGIKDMVASLVSSHLRGAVLFERTEADTSDVIMTSTIFVSHQLSHALSVLGSTFSYMFACYTIRLDLSCESMSIPMRVATPIGDSLVVDRVYRAYMVSTLGSDTPTLESILVFREFVHVFSIDLPSLPPDHDINLGLMFSWAQPLSIPSYLMAPAELRELKEQLQDLLGKIFIKQGVSPWCSFLIHEQESWNLAELGTQVELSVAFHPQTDCQSERTVEVSPTKGVMRFERKGNLRPRFISPFEILRQYVLDESHVLQWGSVELDETLSFEEELVAILDRQVSGSLALQTLDHLGKFVVGDQWVT</sequence>
<dbReference type="PANTHER" id="PTHR46148">
    <property type="entry name" value="CHROMO DOMAIN-CONTAINING PROTEIN"/>
    <property type="match status" value="1"/>
</dbReference>
<evidence type="ECO:0000313" key="1">
    <source>
        <dbReference type="EMBL" id="WMV08727.1"/>
    </source>
</evidence>
<proteinExistence type="predicted"/>
<dbReference type="Gene3D" id="3.10.10.10">
    <property type="entry name" value="HIV Type 1 Reverse Transcriptase, subunit A, domain 1"/>
    <property type="match status" value="1"/>
</dbReference>
<dbReference type="PANTHER" id="PTHR46148:SF57">
    <property type="entry name" value="OS12G0499874 PROTEIN"/>
    <property type="match status" value="1"/>
</dbReference>
<name>A0AAF0PPX4_SOLVR</name>
<dbReference type="EMBL" id="CP133612">
    <property type="protein sequence ID" value="WMV08727.1"/>
    <property type="molecule type" value="Genomic_DNA"/>
</dbReference>
<accession>A0AAF0PPX4</accession>
<reference evidence="1" key="1">
    <citation type="submission" date="2023-08" db="EMBL/GenBank/DDBJ databases">
        <title>A de novo genome assembly of Solanum verrucosum Schlechtendal, a Mexican diploid species geographically isolated from the other diploid A-genome species in potato relatives.</title>
        <authorList>
            <person name="Hosaka K."/>
        </authorList>
    </citation>
    <scope>NUCLEOTIDE SEQUENCE</scope>
    <source>
        <tissue evidence="1">Young leaves</tissue>
    </source>
</reference>